<evidence type="ECO:0000313" key="4">
    <source>
        <dbReference type="RefSeq" id="XP_017768356.1"/>
    </source>
</evidence>
<feature type="region of interest" description="Disordered" evidence="1">
    <location>
        <begin position="64"/>
        <end position="90"/>
    </location>
</feature>
<evidence type="ECO:0000256" key="1">
    <source>
        <dbReference type="SAM" id="MobiDB-lite"/>
    </source>
</evidence>
<name>A0ABM1M1A6_NICVS</name>
<organism evidence="3 4">
    <name type="scientific">Nicrophorus vespilloides</name>
    <name type="common">Boreal carrion beetle</name>
    <dbReference type="NCBI Taxonomy" id="110193"/>
    <lineage>
        <taxon>Eukaryota</taxon>
        <taxon>Metazoa</taxon>
        <taxon>Ecdysozoa</taxon>
        <taxon>Arthropoda</taxon>
        <taxon>Hexapoda</taxon>
        <taxon>Insecta</taxon>
        <taxon>Pterygota</taxon>
        <taxon>Neoptera</taxon>
        <taxon>Endopterygota</taxon>
        <taxon>Coleoptera</taxon>
        <taxon>Polyphaga</taxon>
        <taxon>Staphyliniformia</taxon>
        <taxon>Silphidae</taxon>
        <taxon>Nicrophorinae</taxon>
        <taxon>Nicrophorus</taxon>
    </lineage>
</organism>
<keyword evidence="2" id="KW-0732">Signal</keyword>
<accession>A0ABM1M1A6</accession>
<dbReference type="GeneID" id="108556665"/>
<reference evidence="4" key="1">
    <citation type="submission" date="2025-08" db="UniProtKB">
        <authorList>
            <consortium name="RefSeq"/>
        </authorList>
    </citation>
    <scope>IDENTIFICATION</scope>
    <source>
        <tissue evidence="4">Whole Larva</tissue>
    </source>
</reference>
<gene>
    <name evidence="4" type="primary">LOC108556665</name>
</gene>
<feature type="chain" id="PRO_5046726250" evidence="2">
    <location>
        <begin position="24"/>
        <end position="117"/>
    </location>
</feature>
<keyword evidence="3" id="KW-1185">Reference proteome</keyword>
<dbReference type="Proteomes" id="UP000695000">
    <property type="component" value="Unplaced"/>
</dbReference>
<evidence type="ECO:0000256" key="2">
    <source>
        <dbReference type="SAM" id="SignalP"/>
    </source>
</evidence>
<proteinExistence type="predicted"/>
<protein>
    <submittedName>
        <fullName evidence="4">Uncharacterized protein LOC108556665</fullName>
    </submittedName>
</protein>
<feature type="compositionally biased region" description="Basic and acidic residues" evidence="1">
    <location>
        <begin position="64"/>
        <end position="81"/>
    </location>
</feature>
<feature type="signal peptide" evidence="2">
    <location>
        <begin position="1"/>
        <end position="23"/>
    </location>
</feature>
<dbReference type="RefSeq" id="XP_017768356.1">
    <property type="nucleotide sequence ID" value="XM_017912867.1"/>
</dbReference>
<sequence>MNRRSLTCALVLLVSLQVFTSQAAPTGVKQLIDMSEDELMAKFSQFVSEDKEIASMMERFRVEGHSLQKRQSEDDMRRELDGMDDMDVTPKQEGFMDRAAKFVLELVQRFLKWINTE</sequence>
<evidence type="ECO:0000313" key="3">
    <source>
        <dbReference type="Proteomes" id="UP000695000"/>
    </source>
</evidence>